<evidence type="ECO:0000259" key="1">
    <source>
        <dbReference type="Pfam" id="PF12760"/>
    </source>
</evidence>
<organism evidence="2 3">
    <name type="scientific">Methyloprofundus sedimenti</name>
    <dbReference type="NCBI Taxonomy" id="1420851"/>
    <lineage>
        <taxon>Bacteria</taxon>
        <taxon>Pseudomonadati</taxon>
        <taxon>Pseudomonadota</taxon>
        <taxon>Gammaproteobacteria</taxon>
        <taxon>Methylococcales</taxon>
        <taxon>Methylococcaceae</taxon>
        <taxon>Methyloprofundus</taxon>
    </lineage>
</organism>
<reference evidence="2 3" key="1">
    <citation type="submission" date="2015-12" db="EMBL/GenBank/DDBJ databases">
        <authorList>
            <person name="Shamseldin A."/>
            <person name="Moawad H."/>
            <person name="Abd El-Rahim W.M."/>
            <person name="Sadowsky M.J."/>
        </authorList>
    </citation>
    <scope>NUCLEOTIDE SEQUENCE [LARGE SCALE GENOMIC DNA]</scope>
    <source>
        <strain evidence="2 3">WF1</strain>
    </source>
</reference>
<dbReference type="Proteomes" id="UP000191980">
    <property type="component" value="Unassembled WGS sequence"/>
</dbReference>
<dbReference type="AlphaFoldDB" id="A0A1V8M9Z8"/>
<dbReference type="STRING" id="1420851.AU255_11565"/>
<dbReference type="EMBL" id="LPUF01000001">
    <property type="protein sequence ID" value="OQK18421.1"/>
    <property type="molecule type" value="Genomic_DNA"/>
</dbReference>
<accession>A0A1V8M9Z8</accession>
<proteinExistence type="predicted"/>
<comment type="caution">
    <text evidence="2">The sequence shown here is derived from an EMBL/GenBank/DDBJ whole genome shotgun (WGS) entry which is preliminary data.</text>
</comment>
<evidence type="ECO:0000313" key="2">
    <source>
        <dbReference type="EMBL" id="OQK18421.1"/>
    </source>
</evidence>
<sequence>MKAPEFLEFISEINQLDHHQRTVLTKALDQLEDEPKVFDLIETIFDSKGKCPHCSHTESHRHGIKDGLQRYRCKACKKTFNALTGNASCSSTPQVKVA</sequence>
<gene>
    <name evidence="2" type="ORF">AU255_11565</name>
</gene>
<protein>
    <recommendedName>
        <fullName evidence="1">Transposase zinc-ribbon domain-containing protein</fullName>
    </recommendedName>
</protein>
<dbReference type="InterPro" id="IPR024442">
    <property type="entry name" value="Transposase_Zn_ribbon"/>
</dbReference>
<feature type="domain" description="Transposase zinc-ribbon" evidence="1">
    <location>
        <begin position="43"/>
        <end position="79"/>
    </location>
</feature>
<evidence type="ECO:0000313" key="3">
    <source>
        <dbReference type="Proteomes" id="UP000191980"/>
    </source>
</evidence>
<dbReference type="Pfam" id="PF12760">
    <property type="entry name" value="Zn_ribbon_IS1595"/>
    <property type="match status" value="1"/>
</dbReference>
<name>A0A1V8M9Z8_9GAMM</name>
<dbReference type="OrthoDB" id="5563112at2"/>
<keyword evidence="3" id="KW-1185">Reference proteome</keyword>